<feature type="transmembrane region" description="Helical" evidence="8">
    <location>
        <begin position="809"/>
        <end position="834"/>
    </location>
</feature>
<evidence type="ECO:0000256" key="4">
    <source>
        <dbReference type="ARBA" id="ARBA00022692"/>
    </source>
</evidence>
<dbReference type="PROSITE" id="PS50156">
    <property type="entry name" value="SSD"/>
    <property type="match status" value="1"/>
</dbReference>
<feature type="transmembrane region" description="Helical" evidence="8">
    <location>
        <begin position="408"/>
        <end position="437"/>
    </location>
</feature>
<proteinExistence type="inferred from homology"/>
<reference evidence="10 11" key="2">
    <citation type="submission" date="2018-11" db="EMBL/GenBank/DDBJ databases">
        <authorList>
            <consortium name="Pathogen Informatics"/>
        </authorList>
    </citation>
    <scope>NUCLEOTIDE SEQUENCE [LARGE SCALE GENOMIC DNA]</scope>
</reference>
<dbReference type="Pfam" id="PF02460">
    <property type="entry name" value="Patched"/>
    <property type="match status" value="1"/>
</dbReference>
<protein>
    <submittedName>
        <fullName evidence="12">Patched domain-containing protein 3</fullName>
    </submittedName>
</protein>
<evidence type="ECO:0000256" key="7">
    <source>
        <dbReference type="ARBA" id="ARBA00023180"/>
    </source>
</evidence>
<dbReference type="Proteomes" id="UP000050794">
    <property type="component" value="Unassembled WGS sequence"/>
</dbReference>
<gene>
    <name evidence="10" type="ORF">TCNE_LOCUS10121</name>
</gene>
<evidence type="ECO:0000256" key="3">
    <source>
        <dbReference type="ARBA" id="ARBA00022475"/>
    </source>
</evidence>
<feature type="domain" description="SSD" evidence="9">
    <location>
        <begin position="266"/>
        <end position="436"/>
    </location>
</feature>
<comment type="subcellular location">
    <subcellularLocation>
        <location evidence="1">Cell membrane</location>
        <topology evidence="1">Multi-pass membrane protein</topology>
    </subcellularLocation>
</comment>
<dbReference type="AlphaFoldDB" id="A0A183UNQ1"/>
<dbReference type="EMBL" id="UYWY01020393">
    <property type="protein sequence ID" value="VDM41442.1"/>
    <property type="molecule type" value="Genomic_DNA"/>
</dbReference>
<evidence type="ECO:0000313" key="10">
    <source>
        <dbReference type="EMBL" id="VDM41442.1"/>
    </source>
</evidence>
<dbReference type="PRINTS" id="PR00702">
    <property type="entry name" value="ACRIFLAVINRP"/>
</dbReference>
<dbReference type="GO" id="GO:0005886">
    <property type="term" value="C:plasma membrane"/>
    <property type="evidence" value="ECO:0007669"/>
    <property type="project" value="UniProtKB-SubCell"/>
</dbReference>
<keyword evidence="7" id="KW-0325">Glycoprotein</keyword>
<dbReference type="PANTHER" id="PTHR10796:SF122">
    <property type="entry name" value="SSD DOMAIN-CONTAINING PROTEIN"/>
    <property type="match status" value="1"/>
</dbReference>
<dbReference type="InterPro" id="IPR003392">
    <property type="entry name" value="PTHD_SSD"/>
</dbReference>
<dbReference type="SUPFAM" id="SSF82866">
    <property type="entry name" value="Multidrug efflux transporter AcrB transmembrane domain"/>
    <property type="match status" value="2"/>
</dbReference>
<evidence type="ECO:0000313" key="11">
    <source>
        <dbReference type="Proteomes" id="UP000050794"/>
    </source>
</evidence>
<dbReference type="FunFam" id="1.20.1640.10:FF:000013">
    <property type="entry name" value="PaTched Related family"/>
    <property type="match status" value="1"/>
</dbReference>
<dbReference type="GO" id="GO:0018996">
    <property type="term" value="P:molting cycle, collagen and cuticulin-based cuticle"/>
    <property type="evidence" value="ECO:0007669"/>
    <property type="project" value="TreeGrafter"/>
</dbReference>
<evidence type="ECO:0000259" key="9">
    <source>
        <dbReference type="PROSITE" id="PS50156"/>
    </source>
</evidence>
<evidence type="ECO:0000256" key="8">
    <source>
        <dbReference type="SAM" id="Phobius"/>
    </source>
</evidence>
<feature type="transmembrane region" description="Helical" evidence="8">
    <location>
        <begin position="322"/>
        <end position="344"/>
    </location>
</feature>
<organism evidence="11 12">
    <name type="scientific">Toxocara canis</name>
    <name type="common">Canine roundworm</name>
    <dbReference type="NCBI Taxonomy" id="6265"/>
    <lineage>
        <taxon>Eukaryota</taxon>
        <taxon>Metazoa</taxon>
        <taxon>Ecdysozoa</taxon>
        <taxon>Nematoda</taxon>
        <taxon>Chromadorea</taxon>
        <taxon>Rhabditida</taxon>
        <taxon>Spirurina</taxon>
        <taxon>Ascaridomorpha</taxon>
        <taxon>Ascaridoidea</taxon>
        <taxon>Toxocaridae</taxon>
        <taxon>Toxocara</taxon>
    </lineage>
</organism>
<dbReference type="GO" id="GO:0006897">
    <property type="term" value="P:endocytosis"/>
    <property type="evidence" value="ECO:0007669"/>
    <property type="project" value="TreeGrafter"/>
</dbReference>
<feature type="transmembrane region" description="Helical" evidence="8">
    <location>
        <begin position="477"/>
        <end position="500"/>
    </location>
</feature>
<comment type="similarity">
    <text evidence="2">Belongs to the patched family.</text>
</comment>
<evidence type="ECO:0000256" key="5">
    <source>
        <dbReference type="ARBA" id="ARBA00022989"/>
    </source>
</evidence>
<keyword evidence="3" id="KW-1003">Cell membrane</keyword>
<feature type="transmembrane region" description="Helical" evidence="8">
    <location>
        <begin position="771"/>
        <end position="788"/>
    </location>
</feature>
<feature type="transmembrane region" description="Helical" evidence="8">
    <location>
        <begin position="38"/>
        <end position="57"/>
    </location>
</feature>
<evidence type="ECO:0000313" key="12">
    <source>
        <dbReference type="WBParaSite" id="TCNE_0001012101-mRNA-1"/>
    </source>
</evidence>
<name>A0A183UNQ1_TOXCA</name>
<keyword evidence="5 8" id="KW-1133">Transmembrane helix</keyword>
<feature type="transmembrane region" description="Helical" evidence="8">
    <location>
        <begin position="846"/>
        <end position="868"/>
    </location>
</feature>
<accession>A0A183UNQ1</accession>
<dbReference type="InterPro" id="IPR000731">
    <property type="entry name" value="SSD"/>
</dbReference>
<dbReference type="Gene3D" id="1.20.1640.10">
    <property type="entry name" value="Multidrug efflux transporter AcrB transmembrane domain"/>
    <property type="match status" value="2"/>
</dbReference>
<feature type="transmembrane region" description="Helical" evidence="8">
    <location>
        <begin position="293"/>
        <end position="316"/>
    </location>
</feature>
<evidence type="ECO:0000256" key="1">
    <source>
        <dbReference type="ARBA" id="ARBA00004651"/>
    </source>
</evidence>
<feature type="transmembrane region" description="Helical" evidence="8">
    <location>
        <begin position="744"/>
        <end position="765"/>
    </location>
</feature>
<keyword evidence="6 8" id="KW-0472">Membrane</keyword>
<reference evidence="12" key="1">
    <citation type="submission" date="2016-06" db="UniProtKB">
        <authorList>
            <consortium name="WormBaseParasite"/>
        </authorList>
    </citation>
    <scope>IDENTIFICATION</scope>
</reference>
<dbReference type="InterPro" id="IPR051697">
    <property type="entry name" value="Patched_domain-protein"/>
</dbReference>
<evidence type="ECO:0000256" key="2">
    <source>
        <dbReference type="ARBA" id="ARBA00005585"/>
    </source>
</evidence>
<feature type="transmembrane region" description="Helical" evidence="8">
    <location>
        <begin position="719"/>
        <end position="737"/>
    </location>
</feature>
<dbReference type="PANTHER" id="PTHR10796">
    <property type="entry name" value="PATCHED-RELATED"/>
    <property type="match status" value="1"/>
</dbReference>
<dbReference type="InterPro" id="IPR001036">
    <property type="entry name" value="Acrflvin-R"/>
</dbReference>
<keyword evidence="11" id="KW-1185">Reference proteome</keyword>
<keyword evidence="4 8" id="KW-0812">Transmembrane</keyword>
<dbReference type="WBParaSite" id="TCNE_0001012101-mRNA-1">
    <property type="protein sequence ID" value="TCNE_0001012101-mRNA-1"/>
    <property type="gene ID" value="TCNE_0001012101"/>
</dbReference>
<evidence type="ECO:0000256" key="6">
    <source>
        <dbReference type="ARBA" id="ARBA00023136"/>
    </source>
</evidence>
<dbReference type="GO" id="GO:0030659">
    <property type="term" value="C:cytoplasmic vesicle membrane"/>
    <property type="evidence" value="ECO:0007669"/>
    <property type="project" value="TreeGrafter"/>
</dbReference>
<feature type="transmembrane region" description="Helical" evidence="8">
    <location>
        <begin position="255"/>
        <end position="281"/>
    </location>
</feature>
<dbReference type="GO" id="GO:0022857">
    <property type="term" value="F:transmembrane transporter activity"/>
    <property type="evidence" value="ECO:0007669"/>
    <property type="project" value="InterPro"/>
</dbReference>
<sequence length="900" mass="101033">MQLSNPIILPSQEQDTLFVRYLNAFFRRLGIWLSKRPWLFLFATIAITVVMATAIPLTKMTNDVSDFTPYAARARSELEIYEDFFSTEGEPIVVFIMVTRKGGGTMLGTRQLNETIRKGLLVNSNFNQTTSSIDLGYPSTTVLGRKFHVDTNFFGVRVEVVKEDGKREVISLDQIRAVNGRSVLDNEQAHVLNNVRDVRMVVLQLRAQKPAGALREDVERYEGDVVDFLKRNFSLTLVDVVVMTPSFLKSEIVRAGLLLAPFSLFGFLIMCVFSSVTATISATFMSQMNVGKIILAIAACVCPFMACGTALGALFWMGMRFGSILCVTPFLVLAIGVDDAFLMINSWQRNNRRLRLFPERDQQGQPKVAGVSKRIEAMFEDIGPSVTITTFTNVLAFGIGSLTPTPEIRLFCIGNASAMIVDLIYQITFFGSVMAIITRHEVQKEKKALLEKTVDNNCSKPFGHTIRKTLRSGMDKYCSIICNKYVSALILGVMTVYWSLSIYGTITMKAELRPVQLFSRDSDMITVGSSEFLPVMVLHHRDDYITPYYSTCYVFVTRPGNISEPANLRKLNELVEDFEKLPRSLGRFSTKFWLRDYEQFIDSAENILEEDDNYATNRTIVETNVGKANELLKFLDWPEFRFWKGFMHYHINKRGEVVLDNFFFTTASHGHELKRWSQRADLMHQWRSVVDKYTDLGVSVYEDDAKFLDLIGTMATQTIQSSLCTLICMVLVCLLFIKRVSAVLIATFSIVSTCIGVFGILSLWGVDLDPIVMSAVIMSIGFSVDIPAHVTYHFYKTSGTTVEARLQHCLAAITFPVLQAALSTLLCVLSLLFVPIHMSVVFVKTMVLVVVIGLIHGLIVIPVFFSVVSRLSISKIFNESTKSVDRGANAFLDNAAVSKN</sequence>